<evidence type="ECO:0000313" key="1">
    <source>
        <dbReference type="EMBL" id="KRL04299.1"/>
    </source>
</evidence>
<proteinExistence type="predicted"/>
<dbReference type="InterPro" id="IPR050155">
    <property type="entry name" value="HAD-like_hydrolase_sf"/>
</dbReference>
<dbReference type="EMBL" id="AZEH01000039">
    <property type="protein sequence ID" value="KRL04299.1"/>
    <property type="molecule type" value="Genomic_DNA"/>
</dbReference>
<dbReference type="SFLD" id="SFLDS00003">
    <property type="entry name" value="Haloacid_Dehalogenase"/>
    <property type="match status" value="1"/>
</dbReference>
<evidence type="ECO:0000313" key="2">
    <source>
        <dbReference type="Proteomes" id="UP000051686"/>
    </source>
</evidence>
<dbReference type="InterPro" id="IPR023214">
    <property type="entry name" value="HAD_sf"/>
</dbReference>
<dbReference type="Pfam" id="PF13419">
    <property type="entry name" value="HAD_2"/>
    <property type="match status" value="1"/>
</dbReference>
<dbReference type="SFLD" id="SFLDG01129">
    <property type="entry name" value="C1.5:_HAD__Beta-PGM__Phosphata"/>
    <property type="match status" value="1"/>
</dbReference>
<dbReference type="AlphaFoldDB" id="A0A0R1MIP6"/>
<dbReference type="STRING" id="1423777.FD46_GL001424"/>
<dbReference type="GO" id="GO:0008967">
    <property type="term" value="F:phosphoglycolate phosphatase activity"/>
    <property type="evidence" value="ECO:0007669"/>
    <property type="project" value="TreeGrafter"/>
</dbReference>
<comment type="caution">
    <text evidence="1">The sequence shown here is derived from an EMBL/GenBank/DDBJ whole genome shotgun (WGS) entry which is preliminary data.</text>
</comment>
<dbReference type="InterPro" id="IPR041492">
    <property type="entry name" value="HAD_2"/>
</dbReference>
<dbReference type="PANTHER" id="PTHR43434:SF25">
    <property type="entry name" value="PHOSPHOGLYCOLATE PHOSPHATASE"/>
    <property type="match status" value="1"/>
</dbReference>
<dbReference type="RefSeq" id="WP_057896281.1">
    <property type="nucleotide sequence ID" value="NZ_AZEH01000039.1"/>
</dbReference>
<dbReference type="NCBIfam" id="TIGR01549">
    <property type="entry name" value="HAD-SF-IA-v1"/>
    <property type="match status" value="1"/>
</dbReference>
<dbReference type="PATRIC" id="fig|1423777.3.peg.1471"/>
<accession>A0A0R1MIP6</accession>
<dbReference type="InterPro" id="IPR006439">
    <property type="entry name" value="HAD-SF_hydro_IA"/>
</dbReference>
<dbReference type="OrthoDB" id="9807630at2"/>
<organism evidence="1 2">
    <name type="scientific">Liquorilactobacillus oeni DSM 19972</name>
    <dbReference type="NCBI Taxonomy" id="1423777"/>
    <lineage>
        <taxon>Bacteria</taxon>
        <taxon>Bacillati</taxon>
        <taxon>Bacillota</taxon>
        <taxon>Bacilli</taxon>
        <taxon>Lactobacillales</taxon>
        <taxon>Lactobacillaceae</taxon>
        <taxon>Liquorilactobacillus</taxon>
    </lineage>
</organism>
<keyword evidence="2" id="KW-1185">Reference proteome</keyword>
<dbReference type="InterPro" id="IPR036412">
    <property type="entry name" value="HAD-like_sf"/>
</dbReference>
<dbReference type="Proteomes" id="UP000051686">
    <property type="component" value="Unassembled WGS sequence"/>
</dbReference>
<dbReference type="Gene3D" id="3.40.50.1000">
    <property type="entry name" value="HAD superfamily/HAD-like"/>
    <property type="match status" value="1"/>
</dbReference>
<dbReference type="SUPFAM" id="SSF56784">
    <property type="entry name" value="HAD-like"/>
    <property type="match status" value="1"/>
</dbReference>
<gene>
    <name evidence="1" type="ORF">FD46_GL001424</name>
</gene>
<dbReference type="InterPro" id="IPR023198">
    <property type="entry name" value="PGP-like_dom2"/>
</dbReference>
<dbReference type="GO" id="GO:0005829">
    <property type="term" value="C:cytosol"/>
    <property type="evidence" value="ECO:0007669"/>
    <property type="project" value="TreeGrafter"/>
</dbReference>
<sequence length="205" mass="23744">MSDYCWDFDGTLYNTYPSMVKAFCNAFREAKIEIAEHEVYLRMRRTSLGQTFAFYTADLEESLTQKIKHFYKLKESAERNNELPFDGAYEVCWQIVAAGGRNFLLTHRDKSALQMLKRDKMTAFFCGAVTAQNNFPRKPDPSSLNYLCRKYLIERKNAVMIGDRPLDVEAGRRAGMKGYLFDPDNTIIQPVNYDRRLVSLLDVLS</sequence>
<name>A0A0R1MIP6_9LACO</name>
<dbReference type="GO" id="GO:0006281">
    <property type="term" value="P:DNA repair"/>
    <property type="evidence" value="ECO:0007669"/>
    <property type="project" value="TreeGrafter"/>
</dbReference>
<dbReference type="PANTHER" id="PTHR43434">
    <property type="entry name" value="PHOSPHOGLYCOLATE PHOSPHATASE"/>
    <property type="match status" value="1"/>
</dbReference>
<dbReference type="Gene3D" id="1.10.150.240">
    <property type="entry name" value="Putative phosphatase, domain 2"/>
    <property type="match status" value="1"/>
</dbReference>
<reference evidence="1 2" key="1">
    <citation type="journal article" date="2015" name="Genome Announc.">
        <title>Expanding the biotechnology potential of lactobacilli through comparative genomics of 213 strains and associated genera.</title>
        <authorList>
            <person name="Sun Z."/>
            <person name="Harris H.M."/>
            <person name="McCann A."/>
            <person name="Guo C."/>
            <person name="Argimon S."/>
            <person name="Zhang W."/>
            <person name="Yang X."/>
            <person name="Jeffery I.B."/>
            <person name="Cooney J.C."/>
            <person name="Kagawa T.F."/>
            <person name="Liu W."/>
            <person name="Song Y."/>
            <person name="Salvetti E."/>
            <person name="Wrobel A."/>
            <person name="Rasinkangas P."/>
            <person name="Parkhill J."/>
            <person name="Rea M.C."/>
            <person name="O'Sullivan O."/>
            <person name="Ritari J."/>
            <person name="Douillard F.P."/>
            <person name="Paul Ross R."/>
            <person name="Yang R."/>
            <person name="Briner A.E."/>
            <person name="Felis G.E."/>
            <person name="de Vos W.M."/>
            <person name="Barrangou R."/>
            <person name="Klaenhammer T.R."/>
            <person name="Caufield P.W."/>
            <person name="Cui Y."/>
            <person name="Zhang H."/>
            <person name="O'Toole P.W."/>
        </authorList>
    </citation>
    <scope>NUCLEOTIDE SEQUENCE [LARGE SCALE GENOMIC DNA]</scope>
    <source>
        <strain evidence="1 2">DSM 19972</strain>
    </source>
</reference>
<protein>
    <submittedName>
        <fullName evidence="1">Phosphoglycolate phosphatase</fullName>
    </submittedName>
</protein>